<gene>
    <name evidence="1" type="ORF">LOK49_LG01G01803</name>
</gene>
<reference evidence="1 2" key="1">
    <citation type="journal article" date="2022" name="Plant J.">
        <title>Chromosome-level genome of Camellia lanceoleosa provides a valuable resource for understanding genome evolution and self-incompatibility.</title>
        <authorList>
            <person name="Gong W."/>
            <person name="Xiao S."/>
            <person name="Wang L."/>
            <person name="Liao Z."/>
            <person name="Chang Y."/>
            <person name="Mo W."/>
            <person name="Hu G."/>
            <person name="Li W."/>
            <person name="Zhao G."/>
            <person name="Zhu H."/>
            <person name="Hu X."/>
            <person name="Ji K."/>
            <person name="Xiang X."/>
            <person name="Song Q."/>
            <person name="Yuan D."/>
            <person name="Jin S."/>
            <person name="Zhang L."/>
        </authorList>
    </citation>
    <scope>NUCLEOTIDE SEQUENCE [LARGE SCALE GENOMIC DNA]</scope>
    <source>
        <strain evidence="1">SQ_2022a</strain>
    </source>
</reference>
<evidence type="ECO:0000313" key="1">
    <source>
        <dbReference type="EMBL" id="KAI8032038.1"/>
    </source>
</evidence>
<accession>A0ACC0J3R4</accession>
<proteinExistence type="predicted"/>
<evidence type="ECO:0000313" key="2">
    <source>
        <dbReference type="Proteomes" id="UP001060215"/>
    </source>
</evidence>
<dbReference type="EMBL" id="CM045758">
    <property type="protein sequence ID" value="KAI8032038.1"/>
    <property type="molecule type" value="Genomic_DNA"/>
</dbReference>
<keyword evidence="2" id="KW-1185">Reference proteome</keyword>
<protein>
    <submittedName>
        <fullName evidence="1">Uncharacterized protein</fullName>
    </submittedName>
</protein>
<dbReference type="Proteomes" id="UP001060215">
    <property type="component" value="Chromosome 1"/>
</dbReference>
<name>A0ACC0J3R4_9ERIC</name>
<comment type="caution">
    <text evidence="1">The sequence shown here is derived from an EMBL/GenBank/DDBJ whole genome shotgun (WGS) entry which is preliminary data.</text>
</comment>
<sequence length="189" mass="20596">MTMIIILQGELCKVLHRQSCISHSFPLLVSLHSVTLNRRCVLLRSSARFLFQSSGSSKIRFPFGDGWEGVALVIEGFTKKDGWVSKTGDVTGLGLMKGLVVMYRVASKVGVVAGFTVDDGKEVRVVADEGWFELLDKALVGTVGSSEIKVLGFRYDGVGRSVVEDVEEGGDQTNRGPRISLHVLFMTSD</sequence>
<organism evidence="1 2">
    <name type="scientific">Camellia lanceoleosa</name>
    <dbReference type="NCBI Taxonomy" id="1840588"/>
    <lineage>
        <taxon>Eukaryota</taxon>
        <taxon>Viridiplantae</taxon>
        <taxon>Streptophyta</taxon>
        <taxon>Embryophyta</taxon>
        <taxon>Tracheophyta</taxon>
        <taxon>Spermatophyta</taxon>
        <taxon>Magnoliopsida</taxon>
        <taxon>eudicotyledons</taxon>
        <taxon>Gunneridae</taxon>
        <taxon>Pentapetalae</taxon>
        <taxon>asterids</taxon>
        <taxon>Ericales</taxon>
        <taxon>Theaceae</taxon>
        <taxon>Camellia</taxon>
    </lineage>
</organism>